<dbReference type="GO" id="GO:0004467">
    <property type="term" value="F:long-chain fatty acid-CoA ligase activity"/>
    <property type="evidence" value="ECO:0007669"/>
    <property type="project" value="UniProtKB-EC"/>
</dbReference>
<keyword evidence="2" id="KW-0067">ATP-binding</keyword>
<sequence>MQQFTSPLDAFLHWESTTPNKEYLRQYVNGGLEIYTFKKAGDEARRIATAINGFNLPSKSKVALLSSNCAHWVMADLAIMMSGHTSVPIYPTLGVDTIEFILEHSEAKAIIVGKLLDFESQKSAIKNIPIISVEMYGNKEAHTWEKLIAQNEPLQQTAEQDTEHLFTIIYTSGTTGNPKGVMHTVGTITNGAHNSLKIIELNQHPKFFSFLPLAHVAERAITEIGAMFRGGSMTFAESLETFASNLEATQPDVFFAVPRIWAKFQEKILIGLPQKKLNKLLRLPIIGGMVKKKIKKKLGLSRASVIITGAAPIAVSLLEWYKKLGITILQGYGMTEDCIVSHFNRPEANKIGTVGIPAYGATAKLSPEGEICILNNCLMKGYYKNPEATAEMFDEQGYLKTGDIGEYDHEGYLTITGRAKDQFKTDKGKYIFPAPIELELSKNPYIEQICLVGMGIPQPILLVVPSEESKKISKDDLSENLSKMIQEINPTLEKHEKIEKAVIMSEEWTVENGLMTPTLKLKRSQVEKIHMPMYKSWFDTEDKVIFE</sequence>
<dbReference type="Pfam" id="PF00501">
    <property type="entry name" value="AMP-binding"/>
    <property type="match status" value="1"/>
</dbReference>
<organism evidence="4">
    <name type="scientific">hydrothermal vent metagenome</name>
    <dbReference type="NCBI Taxonomy" id="652676"/>
    <lineage>
        <taxon>unclassified sequences</taxon>
        <taxon>metagenomes</taxon>
        <taxon>ecological metagenomes</taxon>
    </lineage>
</organism>
<dbReference type="Gene3D" id="3.40.50.12780">
    <property type="entry name" value="N-terminal domain of ligase-like"/>
    <property type="match status" value="1"/>
</dbReference>
<evidence type="ECO:0000256" key="2">
    <source>
        <dbReference type="ARBA" id="ARBA00022840"/>
    </source>
</evidence>
<evidence type="ECO:0000313" key="4">
    <source>
        <dbReference type="EMBL" id="VAV86184.1"/>
    </source>
</evidence>
<dbReference type="AlphaFoldDB" id="A0A3B0QXJ4"/>
<dbReference type="SUPFAM" id="SSF56801">
    <property type="entry name" value="Acetyl-CoA synthetase-like"/>
    <property type="match status" value="1"/>
</dbReference>
<dbReference type="EMBL" id="UOEB01000304">
    <property type="protein sequence ID" value="VAV86184.1"/>
    <property type="molecule type" value="Genomic_DNA"/>
</dbReference>
<protein>
    <submittedName>
        <fullName evidence="4">Long-chain-fatty-acid--CoA ligase</fullName>
        <ecNumber evidence="4">6.2.1.3</ecNumber>
    </submittedName>
</protein>
<gene>
    <name evidence="4" type="ORF">MNBD_BACTEROID02-220</name>
</gene>
<accession>A0A3B0QXJ4</accession>
<reference evidence="4" key="1">
    <citation type="submission" date="2018-06" db="EMBL/GenBank/DDBJ databases">
        <authorList>
            <person name="Zhirakovskaya E."/>
        </authorList>
    </citation>
    <scope>NUCLEOTIDE SEQUENCE</scope>
</reference>
<dbReference type="EC" id="6.2.1.3" evidence="4"/>
<dbReference type="InterPro" id="IPR000873">
    <property type="entry name" value="AMP-dep_synth/lig_dom"/>
</dbReference>
<dbReference type="PANTHER" id="PTHR43272">
    <property type="entry name" value="LONG-CHAIN-FATTY-ACID--COA LIGASE"/>
    <property type="match status" value="1"/>
</dbReference>
<dbReference type="PROSITE" id="PS00455">
    <property type="entry name" value="AMP_BINDING"/>
    <property type="match status" value="1"/>
</dbReference>
<dbReference type="InterPro" id="IPR042099">
    <property type="entry name" value="ANL_N_sf"/>
</dbReference>
<keyword evidence="1" id="KW-0547">Nucleotide-binding</keyword>
<keyword evidence="4" id="KW-0436">Ligase</keyword>
<dbReference type="InterPro" id="IPR020845">
    <property type="entry name" value="AMP-binding_CS"/>
</dbReference>
<proteinExistence type="predicted"/>
<name>A0A3B0QXJ4_9ZZZZ</name>
<dbReference type="Pfam" id="PF23562">
    <property type="entry name" value="AMP-binding_C_3"/>
    <property type="match status" value="1"/>
</dbReference>
<dbReference type="PANTHER" id="PTHR43272:SF33">
    <property type="entry name" value="AMP-BINDING DOMAIN-CONTAINING PROTEIN-RELATED"/>
    <property type="match status" value="1"/>
</dbReference>
<evidence type="ECO:0000259" key="3">
    <source>
        <dbReference type="Pfam" id="PF00501"/>
    </source>
</evidence>
<evidence type="ECO:0000256" key="1">
    <source>
        <dbReference type="ARBA" id="ARBA00022741"/>
    </source>
</evidence>
<feature type="domain" description="AMP-dependent synthetase/ligase" evidence="3">
    <location>
        <begin position="15"/>
        <end position="383"/>
    </location>
</feature>
<dbReference type="GO" id="GO:0016020">
    <property type="term" value="C:membrane"/>
    <property type="evidence" value="ECO:0007669"/>
    <property type="project" value="TreeGrafter"/>
</dbReference>
<dbReference type="GO" id="GO:0005524">
    <property type="term" value="F:ATP binding"/>
    <property type="evidence" value="ECO:0007669"/>
    <property type="project" value="UniProtKB-KW"/>
</dbReference>